<reference evidence="4" key="2">
    <citation type="submission" date="2012-01" db="EMBL/GenBank/DDBJ databases">
        <title>Noncontiguous Finished sequence of chromosome of Saccharomonospora glauca K62.</title>
        <authorList>
            <consortium name="US DOE Joint Genome Institute"/>
            <person name="Lucas S."/>
            <person name="Han J."/>
            <person name="Lapidus A."/>
            <person name="Cheng J.-F."/>
            <person name="Goodwin L."/>
            <person name="Pitluck S."/>
            <person name="Peters L."/>
            <person name="Mikhailova N."/>
            <person name="Held B."/>
            <person name="Detter J.C."/>
            <person name="Han C."/>
            <person name="Tapia R."/>
            <person name="Land M."/>
            <person name="Hauser L."/>
            <person name="Kyrpides N."/>
            <person name="Ivanova N."/>
            <person name="Pagani I."/>
            <person name="Brambilla E.-M."/>
            <person name="Klenk H.-P."/>
            <person name="Woyke T."/>
        </authorList>
    </citation>
    <scope>NUCLEOTIDE SEQUENCE [LARGE SCALE GENOMIC DNA]</scope>
    <source>
        <strain evidence="4">K62</strain>
    </source>
</reference>
<organism evidence="3 4">
    <name type="scientific">Saccharomonospora glauca K62</name>
    <dbReference type="NCBI Taxonomy" id="928724"/>
    <lineage>
        <taxon>Bacteria</taxon>
        <taxon>Bacillati</taxon>
        <taxon>Actinomycetota</taxon>
        <taxon>Actinomycetes</taxon>
        <taxon>Pseudonocardiales</taxon>
        <taxon>Pseudonocardiaceae</taxon>
        <taxon>Saccharomonospora</taxon>
    </lineage>
</organism>
<feature type="signal peptide" evidence="1">
    <location>
        <begin position="1"/>
        <end position="20"/>
    </location>
</feature>
<keyword evidence="1" id="KW-0732">Signal</keyword>
<dbReference type="SUPFAM" id="SSF47240">
    <property type="entry name" value="Ferritin-like"/>
    <property type="match status" value="1"/>
</dbReference>
<dbReference type="PROSITE" id="PS51257">
    <property type="entry name" value="PROKAR_LIPOPROTEIN"/>
    <property type="match status" value="1"/>
</dbReference>
<dbReference type="Gene3D" id="1.20.1260.10">
    <property type="match status" value="1"/>
</dbReference>
<feature type="chain" id="PRO_5038474899" description="DUF4439 domain-containing protein" evidence="1">
    <location>
        <begin position="21"/>
        <end position="308"/>
    </location>
</feature>
<dbReference type="AlphaFoldDB" id="I1D0V7"/>
<dbReference type="InterPro" id="IPR009078">
    <property type="entry name" value="Ferritin-like_SF"/>
</dbReference>
<evidence type="ECO:0000313" key="3">
    <source>
        <dbReference type="EMBL" id="EIE98581.1"/>
    </source>
</evidence>
<dbReference type="CDD" id="cd00657">
    <property type="entry name" value="Ferritin_like"/>
    <property type="match status" value="1"/>
</dbReference>
<evidence type="ECO:0000313" key="4">
    <source>
        <dbReference type="Proteomes" id="UP000005087"/>
    </source>
</evidence>
<name>I1D0V7_9PSEU</name>
<evidence type="ECO:0000259" key="2">
    <source>
        <dbReference type="Pfam" id="PF14530"/>
    </source>
</evidence>
<dbReference type="STRING" id="928724.SacglDRAFT_01666"/>
<dbReference type="EMBL" id="CM001484">
    <property type="protein sequence ID" value="EIE98581.1"/>
    <property type="molecule type" value="Genomic_DNA"/>
</dbReference>
<dbReference type="InterPro" id="IPR029447">
    <property type="entry name" value="DUF4439"/>
</dbReference>
<sequence>MFLRAAAFTVLAVPTASGLAACTSGYEDAPDPLRPLWLQASGHAKAAEKLATESSDLADVAGQVATVRAAHAEALRAEVERLNRPVPEGETPPTFDTSDPSRLWSWLAEGRDEALRLLPELPRHRAGLVGSVAAGCAAALELGQPSQLGEPAFDPTSVTRLEDDTANAVQTALETEHAAIWVYGLVRAFLDEDYESGITRGERAHIERRDVCERLLSAAGRTPRPAEPAYVLTDPVTDDGSAARAVATAESDATTAWHGVLERTDDASIRDFAVHCLIGAATRGVHWREEAGIEPVVPRLPGREPATH</sequence>
<dbReference type="Proteomes" id="UP000005087">
    <property type="component" value="Chromosome"/>
</dbReference>
<feature type="domain" description="DUF4439" evidence="2">
    <location>
        <begin position="168"/>
        <end position="304"/>
    </location>
</feature>
<accession>I1D0V7</accession>
<protein>
    <recommendedName>
        <fullName evidence="2">DUF4439 domain-containing protein</fullName>
    </recommendedName>
</protein>
<dbReference type="InterPro" id="IPR012347">
    <property type="entry name" value="Ferritin-like"/>
</dbReference>
<dbReference type="HOGENOM" id="CLU_860216_0_0_11"/>
<dbReference type="Pfam" id="PF14530">
    <property type="entry name" value="DUF4439"/>
    <property type="match status" value="1"/>
</dbReference>
<evidence type="ECO:0000256" key="1">
    <source>
        <dbReference type="SAM" id="SignalP"/>
    </source>
</evidence>
<keyword evidence="4" id="KW-1185">Reference proteome</keyword>
<gene>
    <name evidence="3" type="ORF">SacglDRAFT_01666</name>
</gene>
<reference evidence="3 4" key="1">
    <citation type="submission" date="2011-09" db="EMBL/GenBank/DDBJ databases">
        <authorList>
            <consortium name="US DOE Joint Genome Institute (JGI-PGF)"/>
            <person name="Lucas S."/>
            <person name="Han J."/>
            <person name="Lapidus A."/>
            <person name="Cheng J.-F."/>
            <person name="Goodwin L."/>
            <person name="Pitluck S."/>
            <person name="Peters L."/>
            <person name="Land M.L."/>
            <person name="Hauser L."/>
            <person name="Brambilla E."/>
            <person name="Klenk H.-P."/>
            <person name="Woyke T.J."/>
        </authorList>
    </citation>
    <scope>NUCLEOTIDE SEQUENCE [LARGE SCALE GENOMIC DNA]</scope>
    <source>
        <strain evidence="3 4">K62</strain>
    </source>
</reference>
<proteinExistence type="predicted"/>
<dbReference type="eggNOG" id="ENOG50334B4">
    <property type="taxonomic scope" value="Bacteria"/>
</dbReference>